<evidence type="ECO:0000313" key="1">
    <source>
        <dbReference type="EMBL" id="QJA52487.1"/>
    </source>
</evidence>
<dbReference type="EMBL" id="MT144344">
    <property type="protein sequence ID" value="QJA52487.1"/>
    <property type="molecule type" value="Genomic_DNA"/>
</dbReference>
<reference evidence="1" key="1">
    <citation type="submission" date="2020-03" db="EMBL/GenBank/DDBJ databases">
        <title>The deep terrestrial virosphere.</title>
        <authorList>
            <person name="Holmfeldt K."/>
            <person name="Nilsson E."/>
            <person name="Simone D."/>
            <person name="Lopez-Fernandez M."/>
            <person name="Wu X."/>
            <person name="de Brujin I."/>
            <person name="Lundin D."/>
            <person name="Andersson A."/>
            <person name="Bertilsson S."/>
            <person name="Dopson M."/>
        </authorList>
    </citation>
    <scope>NUCLEOTIDE SEQUENCE</scope>
    <source>
        <strain evidence="1">TM448A02752</strain>
    </source>
</reference>
<organism evidence="1">
    <name type="scientific">viral metagenome</name>
    <dbReference type="NCBI Taxonomy" id="1070528"/>
    <lineage>
        <taxon>unclassified sequences</taxon>
        <taxon>metagenomes</taxon>
        <taxon>organismal metagenomes</taxon>
    </lineage>
</organism>
<protein>
    <submittedName>
        <fullName evidence="1">Uncharacterized protein</fullName>
    </submittedName>
</protein>
<name>A0A6H1ZYU2_9ZZZZ</name>
<sequence length="87" mass="10090">MSKETSRPEHTVRCGGIQIAIWLNETSKGIFQSITIDKSYKEGDEWKHTKSFKPNDLVKLQIGINKVLEYLYWKSDVIQPKADTTEF</sequence>
<accession>A0A6H1ZYU2</accession>
<dbReference type="AlphaFoldDB" id="A0A6H1ZYU2"/>
<proteinExistence type="predicted"/>
<gene>
    <name evidence="1" type="ORF">TM448A02752_0004</name>
</gene>